<keyword evidence="3 6" id="KW-0812">Transmembrane</keyword>
<dbReference type="STRING" id="942150.IV64_GL001528"/>
<feature type="transmembrane region" description="Helical" evidence="6">
    <location>
        <begin position="197"/>
        <end position="218"/>
    </location>
</feature>
<name>A0A0R2M124_9LACO</name>
<comment type="caution">
    <text evidence="7">The sequence shown here is derived from an EMBL/GenBank/DDBJ whole genome shotgun (WGS) entry which is preliminary data.</text>
</comment>
<proteinExistence type="inferred from homology"/>
<keyword evidence="8" id="KW-1185">Reference proteome</keyword>
<dbReference type="Proteomes" id="UP000051783">
    <property type="component" value="Unassembled WGS sequence"/>
</dbReference>
<organism evidence="7 8">
    <name type="scientific">Lactiplantibacillus xiangfangensis</name>
    <dbReference type="NCBI Taxonomy" id="942150"/>
    <lineage>
        <taxon>Bacteria</taxon>
        <taxon>Bacillati</taxon>
        <taxon>Bacillota</taxon>
        <taxon>Bacilli</taxon>
        <taxon>Lactobacillales</taxon>
        <taxon>Lactobacillaceae</taxon>
        <taxon>Lactiplantibacillus</taxon>
    </lineage>
</organism>
<dbReference type="NCBIfam" id="TIGR03716">
    <property type="entry name" value="R_switched_YkoY"/>
    <property type="match status" value="1"/>
</dbReference>
<comment type="similarity">
    <text evidence="2">Belongs to the TerC family.</text>
</comment>
<evidence type="ECO:0000313" key="7">
    <source>
        <dbReference type="EMBL" id="KRO07593.1"/>
    </source>
</evidence>
<dbReference type="AlphaFoldDB" id="A0A0R2M124"/>
<evidence type="ECO:0000256" key="3">
    <source>
        <dbReference type="ARBA" id="ARBA00022692"/>
    </source>
</evidence>
<sequence length="248" mass="27976">MLHLLEQLYEPFFSVANWGSVITSAKDWLIILSLAVIECLLSVDNAVVLAAQTQSLDNLQEREKSLFYGLWGAYLFRFLIIGIGTYLIGFWEIKVLGAGYLLYLVYRFFTQPKPGEARPKKQRRQRRFLGLSRFWSVVLQIEMMDIIFSIDSVLASLAISDNPVIVLIGGMIGIACMRGIAEVIMRLMRKIPELETMAYCLIVIIAIKLFLSIPAIGIEIPASAFGGIVLVAFVVTMIVHVWRQRQVS</sequence>
<gene>
    <name evidence="7" type="ORF">IV64_GL001528</name>
</gene>
<dbReference type="InterPro" id="IPR022493">
    <property type="entry name" value="CHP03716_TM_YkoY"/>
</dbReference>
<feature type="transmembrane region" description="Helical" evidence="6">
    <location>
        <begin position="131"/>
        <end position="159"/>
    </location>
</feature>
<keyword evidence="5 6" id="KW-0472">Membrane</keyword>
<evidence type="ECO:0000313" key="8">
    <source>
        <dbReference type="Proteomes" id="UP000051783"/>
    </source>
</evidence>
<feature type="transmembrane region" description="Helical" evidence="6">
    <location>
        <begin position="93"/>
        <end position="110"/>
    </location>
</feature>
<dbReference type="RefSeq" id="WP_057707887.1">
    <property type="nucleotide sequence ID" value="NZ_JQCL01000103.1"/>
</dbReference>
<comment type="subcellular location">
    <subcellularLocation>
        <location evidence="1">Membrane</location>
        <topology evidence="1">Multi-pass membrane protein</topology>
    </subcellularLocation>
</comment>
<feature type="transmembrane region" description="Helical" evidence="6">
    <location>
        <begin position="65"/>
        <end position="87"/>
    </location>
</feature>
<dbReference type="EMBL" id="JQCL01000103">
    <property type="protein sequence ID" value="KRO07593.1"/>
    <property type="molecule type" value="Genomic_DNA"/>
</dbReference>
<dbReference type="OrthoDB" id="9806211at2"/>
<evidence type="ECO:0000256" key="6">
    <source>
        <dbReference type="SAM" id="Phobius"/>
    </source>
</evidence>
<reference evidence="7 8" key="1">
    <citation type="journal article" date="2015" name="Genome Announc.">
        <title>Expanding the biotechnology potential of lactobacilli through comparative genomics of 213 strains and associated genera.</title>
        <authorList>
            <person name="Sun Z."/>
            <person name="Harris H.M."/>
            <person name="McCann A."/>
            <person name="Guo C."/>
            <person name="Argimon S."/>
            <person name="Zhang W."/>
            <person name="Yang X."/>
            <person name="Jeffery I.B."/>
            <person name="Cooney J.C."/>
            <person name="Kagawa T.F."/>
            <person name="Liu W."/>
            <person name="Song Y."/>
            <person name="Salvetti E."/>
            <person name="Wrobel A."/>
            <person name="Rasinkangas P."/>
            <person name="Parkhill J."/>
            <person name="Rea M.C."/>
            <person name="O'Sullivan O."/>
            <person name="Ritari J."/>
            <person name="Douillard F.P."/>
            <person name="Paul Ross R."/>
            <person name="Yang R."/>
            <person name="Briner A.E."/>
            <person name="Felis G.E."/>
            <person name="de Vos W.M."/>
            <person name="Barrangou R."/>
            <person name="Klaenhammer T.R."/>
            <person name="Caufield P.W."/>
            <person name="Cui Y."/>
            <person name="Zhang H."/>
            <person name="O'Toole P.W."/>
        </authorList>
    </citation>
    <scope>NUCLEOTIDE SEQUENCE [LARGE SCALE GENOMIC DNA]</scope>
    <source>
        <strain evidence="7 8">LMG 26013</strain>
    </source>
</reference>
<evidence type="ECO:0000256" key="5">
    <source>
        <dbReference type="ARBA" id="ARBA00023136"/>
    </source>
</evidence>
<dbReference type="Pfam" id="PF03741">
    <property type="entry name" value="TerC"/>
    <property type="match status" value="1"/>
</dbReference>
<dbReference type="PANTHER" id="PTHR30238:SF6">
    <property type="entry name" value="TERC-LIKE PROTEIN"/>
    <property type="match status" value="1"/>
</dbReference>
<accession>A0A0R2M124</accession>
<protein>
    <submittedName>
        <fullName evidence="7">Integral membrane protein</fullName>
    </submittedName>
</protein>
<keyword evidence="4 6" id="KW-1133">Transmembrane helix</keyword>
<dbReference type="PATRIC" id="fig|942150.3.peg.1578"/>
<feature type="transmembrane region" description="Helical" evidence="6">
    <location>
        <begin position="28"/>
        <end position="53"/>
    </location>
</feature>
<evidence type="ECO:0000256" key="2">
    <source>
        <dbReference type="ARBA" id="ARBA00007511"/>
    </source>
</evidence>
<dbReference type="PANTHER" id="PTHR30238">
    <property type="entry name" value="MEMBRANE BOUND PREDICTED REDOX MODULATOR"/>
    <property type="match status" value="1"/>
</dbReference>
<feature type="transmembrane region" description="Helical" evidence="6">
    <location>
        <begin position="224"/>
        <end position="242"/>
    </location>
</feature>
<dbReference type="InterPro" id="IPR005496">
    <property type="entry name" value="Integral_membrane_TerC"/>
</dbReference>
<feature type="transmembrane region" description="Helical" evidence="6">
    <location>
        <begin position="165"/>
        <end position="185"/>
    </location>
</feature>
<dbReference type="GO" id="GO:0016020">
    <property type="term" value="C:membrane"/>
    <property type="evidence" value="ECO:0007669"/>
    <property type="project" value="UniProtKB-SubCell"/>
</dbReference>
<evidence type="ECO:0000256" key="1">
    <source>
        <dbReference type="ARBA" id="ARBA00004141"/>
    </source>
</evidence>
<evidence type="ECO:0000256" key="4">
    <source>
        <dbReference type="ARBA" id="ARBA00022989"/>
    </source>
</evidence>